<dbReference type="InterPro" id="IPR001882">
    <property type="entry name" value="Biotin_BS"/>
</dbReference>
<dbReference type="GO" id="GO:0003989">
    <property type="term" value="F:acetyl-CoA carboxylase activity"/>
    <property type="evidence" value="ECO:0007669"/>
    <property type="project" value="InterPro"/>
</dbReference>
<dbReference type="OrthoDB" id="9811735at2"/>
<evidence type="ECO:0000259" key="10">
    <source>
        <dbReference type="PROSITE" id="PS50968"/>
    </source>
</evidence>
<evidence type="ECO:0000256" key="6">
    <source>
        <dbReference type="ARBA" id="ARBA00023098"/>
    </source>
</evidence>
<keyword evidence="6 9" id="KW-0443">Lipid metabolism</keyword>
<evidence type="ECO:0000256" key="5">
    <source>
        <dbReference type="ARBA" id="ARBA00022832"/>
    </source>
</evidence>
<sequence>MSETPENDGGGTFDLDRLKTLFELMEEYDVSEVNLREGETQWRLRRGGDAYMPPVAPAPAPMVPAPAPAAAPAAAGAPAESAPAVEGPVIKSPTVGTFYESPSPDDPPFVKVGSKVEADTVVCLVEAMKVFNQIQAEVSGTIAEVLVKNGDAVEFGQPLYRITPA</sequence>
<dbReference type="InterPro" id="IPR001249">
    <property type="entry name" value="AcCoA_biotinCC"/>
</dbReference>
<dbReference type="GO" id="GO:0009317">
    <property type="term" value="C:acetyl-CoA carboxylase complex"/>
    <property type="evidence" value="ECO:0007669"/>
    <property type="project" value="InterPro"/>
</dbReference>
<dbReference type="PANTHER" id="PTHR45266:SF3">
    <property type="entry name" value="OXALOACETATE DECARBOXYLASE ALPHA CHAIN"/>
    <property type="match status" value="1"/>
</dbReference>
<evidence type="ECO:0000256" key="3">
    <source>
        <dbReference type="ARBA" id="ARBA00017562"/>
    </source>
</evidence>
<comment type="function">
    <text evidence="1 9">This protein is a component of the acetyl coenzyme A carboxylase complex; first, biotin carboxylase catalyzes the carboxylation of the carrier protein and then the transcarboxylase transfers the carboxyl group to form malonyl-CoA.</text>
</comment>
<proteinExistence type="predicted"/>
<dbReference type="PRINTS" id="PR01071">
    <property type="entry name" value="ACOABIOTINCC"/>
</dbReference>
<feature type="domain" description="Lipoyl-binding" evidence="10">
    <location>
        <begin position="87"/>
        <end position="163"/>
    </location>
</feature>
<dbReference type="InterPro" id="IPR011053">
    <property type="entry name" value="Single_hybrid_motif"/>
</dbReference>
<dbReference type="KEGG" id="chya:V22_38700"/>
<evidence type="ECO:0000313" key="12">
    <source>
        <dbReference type="Proteomes" id="UP000319976"/>
    </source>
</evidence>
<dbReference type="Pfam" id="PF00364">
    <property type="entry name" value="Biotin_lipoyl"/>
    <property type="match status" value="1"/>
</dbReference>
<gene>
    <name evidence="11" type="primary">accB</name>
    <name evidence="11" type="ORF">V22_38700</name>
</gene>
<comment type="pathway">
    <text evidence="2 9">Lipid metabolism; fatty acid biosynthesis.</text>
</comment>
<evidence type="ECO:0000256" key="7">
    <source>
        <dbReference type="ARBA" id="ARBA00023160"/>
    </source>
</evidence>
<dbReference type="NCBIfam" id="NF005457">
    <property type="entry name" value="PRK07051.1"/>
    <property type="match status" value="1"/>
</dbReference>
<evidence type="ECO:0000256" key="1">
    <source>
        <dbReference type="ARBA" id="ARBA00003761"/>
    </source>
</evidence>
<keyword evidence="8 9" id="KW-0092">Biotin</keyword>
<name>A0A517TDZ9_9PLAN</name>
<dbReference type="PROSITE" id="PS50968">
    <property type="entry name" value="BIOTINYL_LIPOYL"/>
    <property type="match status" value="1"/>
</dbReference>
<dbReference type="NCBIfam" id="TIGR00531">
    <property type="entry name" value="BCCP"/>
    <property type="match status" value="1"/>
</dbReference>
<keyword evidence="4 9" id="KW-0444">Lipid biosynthesis</keyword>
<keyword evidence="12" id="KW-1185">Reference proteome</keyword>
<dbReference type="Proteomes" id="UP000319976">
    <property type="component" value="Chromosome"/>
</dbReference>
<evidence type="ECO:0000313" key="11">
    <source>
        <dbReference type="EMBL" id="QDT66600.1"/>
    </source>
</evidence>
<dbReference type="RefSeq" id="WP_145265820.1">
    <property type="nucleotide sequence ID" value="NZ_CP036316.1"/>
</dbReference>
<dbReference type="GO" id="GO:0006633">
    <property type="term" value="P:fatty acid biosynthetic process"/>
    <property type="evidence" value="ECO:0007669"/>
    <property type="project" value="UniProtKB-UniPathway"/>
</dbReference>
<dbReference type="UniPathway" id="UPA00094"/>
<dbReference type="Gene3D" id="2.40.50.100">
    <property type="match status" value="1"/>
</dbReference>
<evidence type="ECO:0000256" key="4">
    <source>
        <dbReference type="ARBA" id="ARBA00022516"/>
    </source>
</evidence>
<reference evidence="11 12" key="1">
    <citation type="submission" date="2019-02" db="EMBL/GenBank/DDBJ databases">
        <title>Deep-cultivation of Planctomycetes and their phenomic and genomic characterization uncovers novel biology.</title>
        <authorList>
            <person name="Wiegand S."/>
            <person name="Jogler M."/>
            <person name="Boedeker C."/>
            <person name="Pinto D."/>
            <person name="Vollmers J."/>
            <person name="Rivas-Marin E."/>
            <person name="Kohn T."/>
            <person name="Peeters S.H."/>
            <person name="Heuer A."/>
            <person name="Rast P."/>
            <person name="Oberbeckmann S."/>
            <person name="Bunk B."/>
            <person name="Jeske O."/>
            <person name="Meyerdierks A."/>
            <person name="Storesund J.E."/>
            <person name="Kallscheuer N."/>
            <person name="Luecker S."/>
            <person name="Lage O.M."/>
            <person name="Pohl T."/>
            <person name="Merkel B.J."/>
            <person name="Hornburger P."/>
            <person name="Mueller R.-W."/>
            <person name="Bruemmer F."/>
            <person name="Labrenz M."/>
            <person name="Spormann A.M."/>
            <person name="Op den Camp H."/>
            <person name="Overmann J."/>
            <person name="Amann R."/>
            <person name="Jetten M.S.M."/>
            <person name="Mascher T."/>
            <person name="Medema M.H."/>
            <person name="Devos D.P."/>
            <person name="Kaster A.-K."/>
            <person name="Ovreas L."/>
            <person name="Rohde M."/>
            <person name="Galperin M.Y."/>
            <person name="Jogler C."/>
        </authorList>
    </citation>
    <scope>NUCLEOTIDE SEQUENCE [LARGE SCALE GENOMIC DNA]</scope>
    <source>
        <strain evidence="11 12">V22</strain>
    </source>
</reference>
<keyword evidence="7 9" id="KW-0275">Fatty acid biosynthesis</keyword>
<evidence type="ECO:0000256" key="8">
    <source>
        <dbReference type="ARBA" id="ARBA00023267"/>
    </source>
</evidence>
<dbReference type="PROSITE" id="PS00188">
    <property type="entry name" value="BIOTIN"/>
    <property type="match status" value="1"/>
</dbReference>
<dbReference type="InterPro" id="IPR000089">
    <property type="entry name" value="Biotin_lipoyl"/>
</dbReference>
<protein>
    <recommendedName>
        <fullName evidence="3 9">Biotin carboxyl carrier protein of acetyl-CoA carboxylase</fullName>
    </recommendedName>
</protein>
<dbReference type="AlphaFoldDB" id="A0A517TDZ9"/>
<dbReference type="EMBL" id="CP036316">
    <property type="protein sequence ID" value="QDT66600.1"/>
    <property type="molecule type" value="Genomic_DNA"/>
</dbReference>
<organism evidence="11 12">
    <name type="scientific">Calycomorphotria hydatis</name>
    <dbReference type="NCBI Taxonomy" id="2528027"/>
    <lineage>
        <taxon>Bacteria</taxon>
        <taxon>Pseudomonadati</taxon>
        <taxon>Planctomycetota</taxon>
        <taxon>Planctomycetia</taxon>
        <taxon>Planctomycetales</taxon>
        <taxon>Planctomycetaceae</taxon>
        <taxon>Calycomorphotria</taxon>
    </lineage>
</organism>
<evidence type="ECO:0000256" key="2">
    <source>
        <dbReference type="ARBA" id="ARBA00005194"/>
    </source>
</evidence>
<dbReference type="SUPFAM" id="SSF51230">
    <property type="entry name" value="Single hybrid motif"/>
    <property type="match status" value="1"/>
</dbReference>
<dbReference type="InterPro" id="IPR050709">
    <property type="entry name" value="Biotin_Carboxyl_Carrier/Decarb"/>
</dbReference>
<accession>A0A517TDZ9</accession>
<evidence type="ECO:0000256" key="9">
    <source>
        <dbReference type="RuleBase" id="RU364072"/>
    </source>
</evidence>
<dbReference type="CDD" id="cd06850">
    <property type="entry name" value="biotinyl_domain"/>
    <property type="match status" value="1"/>
</dbReference>
<dbReference type="PANTHER" id="PTHR45266">
    <property type="entry name" value="OXALOACETATE DECARBOXYLASE ALPHA CHAIN"/>
    <property type="match status" value="1"/>
</dbReference>
<keyword evidence="5 9" id="KW-0276">Fatty acid metabolism</keyword>